<proteinExistence type="predicted"/>
<dbReference type="EMBL" id="HF935907">
    <property type="protein sequence ID" value="CCX32827.1"/>
    <property type="molecule type" value="Genomic_DNA"/>
</dbReference>
<dbReference type="Proteomes" id="UP000018144">
    <property type="component" value="Unassembled WGS sequence"/>
</dbReference>
<evidence type="ECO:0000313" key="2">
    <source>
        <dbReference type="Proteomes" id="UP000018144"/>
    </source>
</evidence>
<accession>U4LMN4</accession>
<protein>
    <submittedName>
        <fullName evidence="1">Uncharacterized protein</fullName>
    </submittedName>
</protein>
<sequence length="169" mass="19028">MEEKRSTLKLYPNSITTSSTFLASRTLLRINFVKMQSRFFALFALALSLQSLQIAALPTEQPPPSLTAVASDAKKPPKMIYVDLCIHHFYVGCQQLLFQQKHCFGPQDLIEAEVGVKTVKNGCCAFYASEDCSMSGLMFRANYRSHDAIGPEHNDKLQSIQCFDHCDRE</sequence>
<gene>
    <name evidence="1" type="ORF">PCON_13678</name>
</gene>
<organism evidence="1 2">
    <name type="scientific">Pyronema omphalodes (strain CBS 100304)</name>
    <name type="common">Pyronema confluens</name>
    <dbReference type="NCBI Taxonomy" id="1076935"/>
    <lineage>
        <taxon>Eukaryota</taxon>
        <taxon>Fungi</taxon>
        <taxon>Dikarya</taxon>
        <taxon>Ascomycota</taxon>
        <taxon>Pezizomycotina</taxon>
        <taxon>Pezizomycetes</taxon>
        <taxon>Pezizales</taxon>
        <taxon>Pyronemataceae</taxon>
        <taxon>Pyronema</taxon>
    </lineage>
</organism>
<reference evidence="1 2" key="1">
    <citation type="journal article" date="2013" name="PLoS Genet.">
        <title>The genome and development-dependent transcriptomes of Pyronema confluens: a window into fungal evolution.</title>
        <authorList>
            <person name="Traeger S."/>
            <person name="Altegoer F."/>
            <person name="Freitag M."/>
            <person name="Gabaldon T."/>
            <person name="Kempken F."/>
            <person name="Kumar A."/>
            <person name="Marcet-Houben M."/>
            <person name="Poggeler S."/>
            <person name="Stajich J.E."/>
            <person name="Nowrousian M."/>
        </authorList>
    </citation>
    <scope>NUCLEOTIDE SEQUENCE [LARGE SCALE GENOMIC DNA]</scope>
    <source>
        <strain evidence="2">CBS 100304</strain>
        <tissue evidence="1">Vegetative mycelium</tissue>
    </source>
</reference>
<name>U4LMN4_PYROM</name>
<keyword evidence="2" id="KW-1185">Reference proteome</keyword>
<dbReference type="AlphaFoldDB" id="U4LMN4"/>
<evidence type="ECO:0000313" key="1">
    <source>
        <dbReference type="EMBL" id="CCX32827.1"/>
    </source>
</evidence>